<keyword evidence="2" id="KW-0663">Pyridoxal phosphate</keyword>
<dbReference type="EMBL" id="VSSQ01056806">
    <property type="protein sequence ID" value="MPN10639.1"/>
    <property type="molecule type" value="Genomic_DNA"/>
</dbReference>
<organism evidence="4">
    <name type="scientific">bioreactor metagenome</name>
    <dbReference type="NCBI Taxonomy" id="1076179"/>
    <lineage>
        <taxon>unclassified sequences</taxon>
        <taxon>metagenomes</taxon>
        <taxon>ecological metagenomes</taxon>
    </lineage>
</organism>
<proteinExistence type="predicted"/>
<dbReference type="PANTHER" id="PTHR43277:SF4">
    <property type="entry name" value="ARGININE DECARBOXYLASE"/>
    <property type="match status" value="1"/>
</dbReference>
<protein>
    <submittedName>
        <fullName evidence="4">Arginine decarboxylase</fullName>
        <ecNumber evidence="4">4.1.1.19</ecNumber>
    </submittedName>
</protein>
<comment type="caution">
    <text evidence="4">The sequence shown here is derived from an EMBL/GenBank/DDBJ whole genome shotgun (WGS) entry which is preliminary data.</text>
</comment>
<feature type="domain" description="Orn/Lys/Arg decarboxylase C-terminal" evidence="3">
    <location>
        <begin position="46"/>
        <end position="108"/>
    </location>
</feature>
<evidence type="ECO:0000256" key="2">
    <source>
        <dbReference type="ARBA" id="ARBA00022898"/>
    </source>
</evidence>
<dbReference type="Gene3D" id="3.90.100.10">
    <property type="entry name" value="Orn/Lys/Arg decarboxylase, C-terminal domain"/>
    <property type="match status" value="1"/>
</dbReference>
<accession>A0A645FBC3</accession>
<dbReference type="GO" id="GO:0008792">
    <property type="term" value="F:arginine decarboxylase activity"/>
    <property type="evidence" value="ECO:0007669"/>
    <property type="project" value="UniProtKB-EC"/>
</dbReference>
<dbReference type="InterPro" id="IPR036633">
    <property type="entry name" value="Prn/Lys/Arg_de-COase_C_sf"/>
</dbReference>
<keyword evidence="4" id="KW-0456">Lyase</keyword>
<sequence>MSDSRNVVLIFSPANDERDFERLYYALENCDLEELRDVYTIPLEVKVPKMVMLPHEAFLRKKILLPIELAENKICGKAIVPYPPGIPLIMPGEKINQEIIEVIKYYEEKEVTLLGVEGSQIVVIENF</sequence>
<dbReference type="AlphaFoldDB" id="A0A645FBC3"/>
<dbReference type="Pfam" id="PF03711">
    <property type="entry name" value="OKR_DC_1_C"/>
    <property type="match status" value="1"/>
</dbReference>
<evidence type="ECO:0000313" key="4">
    <source>
        <dbReference type="EMBL" id="MPN10639.1"/>
    </source>
</evidence>
<name>A0A645FBC3_9ZZZZ</name>
<evidence type="ECO:0000259" key="3">
    <source>
        <dbReference type="Pfam" id="PF03711"/>
    </source>
</evidence>
<dbReference type="SUPFAM" id="SSF55904">
    <property type="entry name" value="Ornithine decarboxylase C-terminal domain"/>
    <property type="match status" value="1"/>
</dbReference>
<dbReference type="PANTHER" id="PTHR43277">
    <property type="entry name" value="ARGININE DECARBOXYLASE"/>
    <property type="match status" value="1"/>
</dbReference>
<comment type="cofactor">
    <cofactor evidence="1">
        <name>pyridoxal 5'-phosphate</name>
        <dbReference type="ChEBI" id="CHEBI:597326"/>
    </cofactor>
</comment>
<dbReference type="EC" id="4.1.1.19" evidence="4"/>
<evidence type="ECO:0000256" key="1">
    <source>
        <dbReference type="ARBA" id="ARBA00001933"/>
    </source>
</evidence>
<dbReference type="InterPro" id="IPR052357">
    <property type="entry name" value="Orn_Lys_Arg_decarboxylase-I"/>
</dbReference>
<reference evidence="4" key="1">
    <citation type="submission" date="2019-08" db="EMBL/GenBank/DDBJ databases">
        <authorList>
            <person name="Kucharzyk K."/>
            <person name="Murdoch R.W."/>
            <person name="Higgins S."/>
            <person name="Loffler F."/>
        </authorList>
    </citation>
    <scope>NUCLEOTIDE SEQUENCE</scope>
</reference>
<dbReference type="InterPro" id="IPR008286">
    <property type="entry name" value="Prn/Lys/Arg_de-COase_C"/>
</dbReference>
<gene>
    <name evidence="4" type="primary">speA_54</name>
    <name evidence="4" type="ORF">SDC9_157934</name>
</gene>